<dbReference type="InterPro" id="IPR036893">
    <property type="entry name" value="SBP_sf"/>
</dbReference>
<dbReference type="PANTHER" id="PTHR31251:SF86">
    <property type="entry name" value="SQUAMOSA PROMOTER-BINDING-LIKE PROTEIN 1"/>
    <property type="match status" value="1"/>
</dbReference>
<feature type="region of interest" description="Disordered" evidence="10">
    <location>
        <begin position="383"/>
        <end position="411"/>
    </location>
</feature>
<dbReference type="GO" id="GO:0005634">
    <property type="term" value="C:nucleus"/>
    <property type="evidence" value="ECO:0007669"/>
    <property type="project" value="UniProtKB-SubCell"/>
</dbReference>
<evidence type="ECO:0000256" key="10">
    <source>
        <dbReference type="SAM" id="MobiDB-lite"/>
    </source>
</evidence>
<evidence type="ECO:0000256" key="6">
    <source>
        <dbReference type="ARBA" id="ARBA00023125"/>
    </source>
</evidence>
<sequence>METKVGGKRQQFYGAGTSSGLGKKSLEWDVNGRKWDGNHCVATPLNSVSEDCRNKQLMSDPATGGLSNSSSSCAEETDLGITGKGKAELEKRRRITVADDDDDDDEPSDGSLTLKLGGHASELVEADLANWEGKNGNRSKLAKGNSSRSSCQVEGCGADLSNTKDYHRRHKVCEMHSKASMAIVGNVMQRFCQQCSRFHLLQEFDEGKRSCRRRLAGHNLRRRKTNPDANMAVGSLNDNHASSFLLISLLRVLANLQSDSSGQSKDQDLLTHLLRNLANLAGSSDTRNISGLLQASQDLHKFGISAGTSSEVGNALHGNDLVVQESSRPLSLPSKVACTTGFQVPSMRPLDHSTSIVASVEIPLEKNIAAAFLGETAPSIPAPHSATLVPGEDDLSAKAQDRCTSSSILPSESRLEKDKIKDFDLNMYSDEQDGEEACELPIARVTQATGSPNCPSWMLQQSSPHQASGNSDSSSAQSLSSNRDIQSRTDRIVFKLFGKSPNDVPLVLQTQIFDWLSHSPTEMESYIRPGCIILTIYLCLAESLWEELFHDLNSSLNRLLCISHDDFWRTGWVYARVPHRMAFIYNGQIVLDTPLPLGSPNPCKMLCITPIAAAVSARINFTVKCFNLAHSALRLLCAFEGEYLIQEATQFFLGGSNTGKEHEGCRSFSFYCSLPSAMGRGFIEVEDDGLSGASFPFIVAEEDMCSEICMLESAINVASCGDLLDERMDAINARNQAMDFLQEMGWLLRRSHLRSKSEQDSCSNVFSMARFRWLISFALNHEWCAVVKKLLDILFQGNIDLGGQSPVQFALSEELLHRAVRRKSKPMVELLLRYKPNTATEETGPDSFLFRPDMLGPSNVTPLHIATAISGAERLLDALTDDPGQLGISAWNSVHDSTGFTPEDYACSRGHGSYIQLVRKKISDKSDKGHVVLHINGNDDATYKQADGPCSGKLSGFQIDKSKIRSAPPPYCKRCDRQLAYCRSMSSSLLYRPAMLAMVGIAAVCVCVALLFKGPPEVLLVYPPFRWELLGYGFI</sequence>
<keyword evidence="8" id="KW-0539">Nucleus</keyword>
<evidence type="ECO:0000256" key="2">
    <source>
        <dbReference type="ARBA" id="ARBA00022723"/>
    </source>
</evidence>
<keyword evidence="4" id="KW-0862">Zinc</keyword>
<feature type="region of interest" description="Disordered" evidence="10">
    <location>
        <begin position="55"/>
        <end position="116"/>
    </location>
</feature>
<feature type="region of interest" description="Disordered" evidence="10">
    <location>
        <begin position="453"/>
        <end position="484"/>
    </location>
</feature>
<dbReference type="FunFam" id="4.10.1100.10:FF:000001">
    <property type="entry name" value="Squamosa promoter-binding-like protein 14"/>
    <property type="match status" value="1"/>
</dbReference>
<proteinExistence type="predicted"/>
<keyword evidence="13" id="KW-1185">Reference proteome</keyword>
<evidence type="ECO:0000256" key="7">
    <source>
        <dbReference type="ARBA" id="ARBA00023163"/>
    </source>
</evidence>
<keyword evidence="11" id="KW-1133">Transmembrane helix</keyword>
<dbReference type="GO" id="GO:0008270">
    <property type="term" value="F:zinc ion binding"/>
    <property type="evidence" value="ECO:0007669"/>
    <property type="project" value="UniProtKB-KW"/>
</dbReference>
<evidence type="ECO:0000256" key="5">
    <source>
        <dbReference type="ARBA" id="ARBA00023015"/>
    </source>
</evidence>
<accession>A0A8B7C2T1</accession>
<feature type="domain" description="SBP-type" evidence="12">
    <location>
        <begin position="148"/>
        <end position="225"/>
    </location>
</feature>
<dbReference type="InterPro" id="IPR004333">
    <property type="entry name" value="SBP_dom"/>
</dbReference>
<dbReference type="KEGG" id="pda:103707678"/>
<keyword evidence="3 9" id="KW-0863">Zinc-finger</keyword>
<keyword evidence="2" id="KW-0479">Metal-binding</keyword>
<dbReference type="Pfam" id="PF03110">
    <property type="entry name" value="SBP"/>
    <property type="match status" value="1"/>
</dbReference>
<gene>
    <name evidence="14" type="primary">LOC103707678</name>
</gene>
<comment type="subcellular location">
    <subcellularLocation>
        <location evidence="1">Nucleus</location>
    </subcellularLocation>
</comment>
<feature type="compositionally biased region" description="Low complexity" evidence="10">
    <location>
        <begin position="468"/>
        <end position="481"/>
    </location>
</feature>
<dbReference type="AlphaFoldDB" id="A0A8B7C2T1"/>
<feature type="region of interest" description="Disordered" evidence="10">
    <location>
        <begin position="1"/>
        <end position="25"/>
    </location>
</feature>
<evidence type="ECO:0000313" key="13">
    <source>
        <dbReference type="Proteomes" id="UP000228380"/>
    </source>
</evidence>
<dbReference type="SUPFAM" id="SSF48403">
    <property type="entry name" value="Ankyrin repeat"/>
    <property type="match status" value="1"/>
</dbReference>
<evidence type="ECO:0000256" key="8">
    <source>
        <dbReference type="ARBA" id="ARBA00023242"/>
    </source>
</evidence>
<dbReference type="PANTHER" id="PTHR31251">
    <property type="entry name" value="SQUAMOSA PROMOTER-BINDING-LIKE PROTEIN 4"/>
    <property type="match status" value="1"/>
</dbReference>
<dbReference type="Proteomes" id="UP000228380">
    <property type="component" value="Unplaced"/>
</dbReference>
<feature type="transmembrane region" description="Helical" evidence="11">
    <location>
        <begin position="989"/>
        <end position="1012"/>
    </location>
</feature>
<evidence type="ECO:0000256" key="1">
    <source>
        <dbReference type="ARBA" id="ARBA00004123"/>
    </source>
</evidence>
<dbReference type="GeneID" id="103707678"/>
<evidence type="ECO:0000256" key="4">
    <source>
        <dbReference type="ARBA" id="ARBA00022833"/>
    </source>
</evidence>
<dbReference type="RefSeq" id="XP_008790477.1">
    <property type="nucleotide sequence ID" value="XM_008792255.4"/>
</dbReference>
<keyword evidence="6" id="KW-0238">DNA-binding</keyword>
<dbReference type="InterPro" id="IPR036770">
    <property type="entry name" value="Ankyrin_rpt-contain_sf"/>
</dbReference>
<evidence type="ECO:0000313" key="14">
    <source>
        <dbReference type="RefSeq" id="XP_008790477.1"/>
    </source>
</evidence>
<keyword evidence="11" id="KW-0472">Membrane</keyword>
<evidence type="ECO:0000256" key="3">
    <source>
        <dbReference type="ARBA" id="ARBA00022771"/>
    </source>
</evidence>
<dbReference type="Gene3D" id="1.25.40.20">
    <property type="entry name" value="Ankyrin repeat-containing domain"/>
    <property type="match status" value="1"/>
</dbReference>
<keyword evidence="5" id="KW-0805">Transcription regulation</keyword>
<feature type="compositionally biased region" description="Acidic residues" evidence="10">
    <location>
        <begin position="98"/>
        <end position="108"/>
    </location>
</feature>
<dbReference type="SUPFAM" id="SSF103612">
    <property type="entry name" value="SBT domain"/>
    <property type="match status" value="1"/>
</dbReference>
<protein>
    <submittedName>
        <fullName evidence="14">Squamosa promoter-binding-like protein 6</fullName>
    </submittedName>
</protein>
<dbReference type="Gene3D" id="4.10.1100.10">
    <property type="entry name" value="Transcription factor, SBP-box domain"/>
    <property type="match status" value="1"/>
</dbReference>
<dbReference type="Pfam" id="PF26102">
    <property type="entry name" value="Ig_SPL7"/>
    <property type="match status" value="1"/>
</dbReference>
<evidence type="ECO:0000259" key="12">
    <source>
        <dbReference type="PROSITE" id="PS51141"/>
    </source>
</evidence>
<evidence type="ECO:0000256" key="9">
    <source>
        <dbReference type="PROSITE-ProRule" id="PRU00470"/>
    </source>
</evidence>
<evidence type="ECO:0000256" key="11">
    <source>
        <dbReference type="SAM" id="Phobius"/>
    </source>
</evidence>
<dbReference type="GO" id="GO:0003677">
    <property type="term" value="F:DNA binding"/>
    <property type="evidence" value="ECO:0007669"/>
    <property type="project" value="UniProtKB-KW"/>
</dbReference>
<dbReference type="PROSITE" id="PS51141">
    <property type="entry name" value="ZF_SBP"/>
    <property type="match status" value="1"/>
</dbReference>
<name>A0A8B7C2T1_PHODC</name>
<keyword evidence="11" id="KW-0812">Transmembrane</keyword>
<feature type="compositionally biased region" description="Polar residues" evidence="10">
    <location>
        <begin position="65"/>
        <end position="74"/>
    </location>
</feature>
<feature type="region of interest" description="Disordered" evidence="10">
    <location>
        <begin position="128"/>
        <end position="151"/>
    </location>
</feature>
<dbReference type="InterPro" id="IPR044817">
    <property type="entry name" value="SBP-like"/>
</dbReference>
<dbReference type="OrthoDB" id="514967at2759"/>
<organism evidence="13 14">
    <name type="scientific">Phoenix dactylifera</name>
    <name type="common">Date palm</name>
    <dbReference type="NCBI Taxonomy" id="42345"/>
    <lineage>
        <taxon>Eukaryota</taxon>
        <taxon>Viridiplantae</taxon>
        <taxon>Streptophyta</taxon>
        <taxon>Embryophyta</taxon>
        <taxon>Tracheophyta</taxon>
        <taxon>Spermatophyta</taxon>
        <taxon>Magnoliopsida</taxon>
        <taxon>Liliopsida</taxon>
        <taxon>Arecaceae</taxon>
        <taxon>Coryphoideae</taxon>
        <taxon>Phoeniceae</taxon>
        <taxon>Phoenix</taxon>
    </lineage>
</organism>
<feature type="compositionally biased region" description="Polar residues" evidence="10">
    <location>
        <begin position="453"/>
        <end position="467"/>
    </location>
</feature>
<reference evidence="14" key="1">
    <citation type="submission" date="2025-08" db="UniProtKB">
        <authorList>
            <consortium name="RefSeq"/>
        </authorList>
    </citation>
    <scope>IDENTIFICATION</scope>
    <source>
        <tissue evidence="14">Young leaves</tissue>
    </source>
</reference>
<keyword evidence="7" id="KW-0804">Transcription</keyword>